<sequence>MGELALAIVGLPSVSFEKYYRNICNSILTSTHLKSLSNGQQLHAHVIKLGLQVIPLVSNYLINFYSKCQRPYDSSQIFHEIPFKSITSWSSVISTFAQNELPCVSLQFFRRMLKYGIVPDDHVFPSAMKSCAVLSRWDVGQSLHSLSMKLGLNVDVFVGSSIVDMCAKWAIHDARKVFNEMPDRNVVSWCGMIYGHICMGEDEEALRLFKQALMENLEVNDFTFSCVVRVCGNSTLLDLGKQIHGLCYKTSFDSSTFVCSSLISLYSKCGVIEGAYMVFDELQNVFKYFKQMEFVRIRPNFVTFVCVLLGCSRAGMVEKGHFYFKLMKDYGIKPRCQHYVCLVDLLARAGKLEEALSIIKEMPMQPTETVWGALLTGCRLHGNAEMAAFAADQAFKLGTVSPGMHVLLSNAYAAAGKYDEAAKARKMLKDRGVKKETGLSWVEEGNRIHTFTSGDRSHPKSVQIFQKLAELKEEVERAGYIADTSFVLKQVDDEEKKQQLAIIVKVMKNTRVCGDCHIWIKFVSKCTGRTLIMRDNNRFHHFEGGTCSCGDYW</sequence>
<dbReference type="InterPro" id="IPR046849">
    <property type="entry name" value="E2_motif"/>
</dbReference>
<reference evidence="4 5" key="1">
    <citation type="submission" date="2017-09" db="EMBL/GenBank/DDBJ databases">
        <title>WGS assembly of Aquilegia coerulea Goldsmith.</title>
        <authorList>
            <person name="Hodges S."/>
            <person name="Kramer E."/>
            <person name="Nordborg M."/>
            <person name="Tomkins J."/>
            <person name="Borevitz J."/>
            <person name="Derieg N."/>
            <person name="Yan J."/>
            <person name="Mihaltcheva S."/>
            <person name="Hayes R.D."/>
            <person name="Rokhsar D."/>
        </authorList>
    </citation>
    <scope>NUCLEOTIDE SEQUENCE [LARGE SCALE GENOMIC DNA]</scope>
    <source>
        <strain evidence="5">cv. Goldsmith</strain>
    </source>
</reference>
<dbReference type="InterPro" id="IPR032867">
    <property type="entry name" value="DYW_dom"/>
</dbReference>
<dbReference type="FunFam" id="1.25.40.10:FF:000344">
    <property type="entry name" value="Pentatricopeptide repeat-containing protein"/>
    <property type="match status" value="1"/>
</dbReference>
<evidence type="ECO:0000256" key="2">
    <source>
        <dbReference type="PROSITE-ProRule" id="PRU00708"/>
    </source>
</evidence>
<dbReference type="Pfam" id="PF20431">
    <property type="entry name" value="E_motif"/>
    <property type="match status" value="1"/>
</dbReference>
<evidence type="ECO:0000256" key="1">
    <source>
        <dbReference type="ARBA" id="ARBA00022737"/>
    </source>
</evidence>
<feature type="domain" description="DYW" evidence="3">
    <location>
        <begin position="503"/>
        <end position="553"/>
    </location>
</feature>
<evidence type="ECO:0000259" key="3">
    <source>
        <dbReference type="Pfam" id="PF14432"/>
    </source>
</evidence>
<keyword evidence="1" id="KW-0677">Repeat</keyword>
<keyword evidence="5" id="KW-1185">Reference proteome</keyword>
<proteinExistence type="predicted"/>
<protein>
    <recommendedName>
        <fullName evidence="3">DYW domain-containing protein</fullName>
    </recommendedName>
</protein>
<dbReference type="Pfam" id="PF20430">
    <property type="entry name" value="Eplus_motif"/>
    <property type="match status" value="1"/>
</dbReference>
<dbReference type="Proteomes" id="UP000230069">
    <property type="component" value="Unassembled WGS sequence"/>
</dbReference>
<dbReference type="FunFam" id="1.25.40.10:FF:000407">
    <property type="entry name" value="Putative pentatricopeptide repeat-containing protein"/>
    <property type="match status" value="1"/>
</dbReference>
<dbReference type="InterPro" id="IPR011990">
    <property type="entry name" value="TPR-like_helical_dom_sf"/>
</dbReference>
<dbReference type="PANTHER" id="PTHR47926">
    <property type="entry name" value="PENTATRICOPEPTIDE REPEAT-CONTAINING PROTEIN"/>
    <property type="match status" value="1"/>
</dbReference>
<gene>
    <name evidence="4" type="ORF">AQUCO_00200017v1</name>
</gene>
<dbReference type="EMBL" id="KZ305019">
    <property type="protein sequence ID" value="PIA61735.1"/>
    <property type="molecule type" value="Genomic_DNA"/>
</dbReference>
<dbReference type="Pfam" id="PF14432">
    <property type="entry name" value="DYW_deaminase"/>
    <property type="match status" value="1"/>
</dbReference>
<evidence type="ECO:0000313" key="5">
    <source>
        <dbReference type="Proteomes" id="UP000230069"/>
    </source>
</evidence>
<dbReference type="Pfam" id="PF01535">
    <property type="entry name" value="PPR"/>
    <property type="match status" value="4"/>
</dbReference>
<dbReference type="NCBIfam" id="TIGR00756">
    <property type="entry name" value="PPR"/>
    <property type="match status" value="2"/>
</dbReference>
<dbReference type="GO" id="GO:0003723">
    <property type="term" value="F:RNA binding"/>
    <property type="evidence" value="ECO:0007669"/>
    <property type="project" value="InterPro"/>
</dbReference>
<dbReference type="PROSITE" id="PS51375">
    <property type="entry name" value="PPR"/>
    <property type="match status" value="2"/>
</dbReference>
<feature type="repeat" description="PPR" evidence="2">
    <location>
        <begin position="85"/>
        <end position="119"/>
    </location>
</feature>
<dbReference type="PANTHER" id="PTHR47926:SF351">
    <property type="entry name" value="MITOCHONDRIAL RNAEDITING FACTOR 1"/>
    <property type="match status" value="1"/>
</dbReference>
<dbReference type="STRING" id="218851.A0A2G5F138"/>
<dbReference type="OrthoDB" id="747253at2759"/>
<dbReference type="GO" id="GO:0008270">
    <property type="term" value="F:zinc ion binding"/>
    <property type="evidence" value="ECO:0007669"/>
    <property type="project" value="InterPro"/>
</dbReference>
<name>A0A2G5F138_AQUCA</name>
<organism evidence="4 5">
    <name type="scientific">Aquilegia coerulea</name>
    <name type="common">Rocky mountain columbine</name>
    <dbReference type="NCBI Taxonomy" id="218851"/>
    <lineage>
        <taxon>Eukaryota</taxon>
        <taxon>Viridiplantae</taxon>
        <taxon>Streptophyta</taxon>
        <taxon>Embryophyta</taxon>
        <taxon>Tracheophyta</taxon>
        <taxon>Spermatophyta</taxon>
        <taxon>Magnoliopsida</taxon>
        <taxon>Ranunculales</taxon>
        <taxon>Ranunculaceae</taxon>
        <taxon>Thalictroideae</taxon>
        <taxon>Aquilegia</taxon>
    </lineage>
</organism>
<dbReference type="FunCoup" id="A0A2G5F138">
    <property type="interactions" value="126"/>
</dbReference>
<dbReference type="GO" id="GO:0009451">
    <property type="term" value="P:RNA modification"/>
    <property type="evidence" value="ECO:0007669"/>
    <property type="project" value="InterPro"/>
</dbReference>
<dbReference type="InterPro" id="IPR046848">
    <property type="entry name" value="E_motif"/>
</dbReference>
<dbReference type="SUPFAM" id="SSF48452">
    <property type="entry name" value="TPR-like"/>
    <property type="match status" value="1"/>
</dbReference>
<accession>A0A2G5F138</accession>
<evidence type="ECO:0000313" key="4">
    <source>
        <dbReference type="EMBL" id="PIA61735.1"/>
    </source>
</evidence>
<feature type="repeat" description="PPR" evidence="2">
    <location>
        <begin position="300"/>
        <end position="334"/>
    </location>
</feature>
<dbReference type="AlphaFoldDB" id="A0A2G5F138"/>
<dbReference type="InParanoid" id="A0A2G5F138"/>
<dbReference type="InterPro" id="IPR002885">
    <property type="entry name" value="PPR_rpt"/>
</dbReference>
<dbReference type="InterPro" id="IPR046960">
    <property type="entry name" value="PPR_At4g14850-like_plant"/>
</dbReference>
<dbReference type="Gene3D" id="1.25.40.10">
    <property type="entry name" value="Tetratricopeptide repeat domain"/>
    <property type="match status" value="3"/>
</dbReference>